<organism evidence="3 4">
    <name type="scientific">Paenibacillus solanacearum</name>
    <dbReference type="NCBI Taxonomy" id="2048548"/>
    <lineage>
        <taxon>Bacteria</taxon>
        <taxon>Bacillati</taxon>
        <taxon>Bacillota</taxon>
        <taxon>Bacilli</taxon>
        <taxon>Bacillales</taxon>
        <taxon>Paenibacillaceae</taxon>
        <taxon>Paenibacillus</taxon>
    </lineage>
</organism>
<comment type="caution">
    <text evidence="3">The sequence shown here is derived from an EMBL/GenBank/DDBJ whole genome shotgun (WGS) entry which is preliminary data.</text>
</comment>
<keyword evidence="4" id="KW-1185">Reference proteome</keyword>
<accession>A0A916K2E8</accession>
<name>A0A916K2E8_9BACL</name>
<gene>
    <name evidence="3" type="primary">rhaR_46</name>
    <name evidence="3" type="ORF">PAESOLCIP111_02582</name>
</gene>
<dbReference type="InterPro" id="IPR018060">
    <property type="entry name" value="HTH_AraC"/>
</dbReference>
<dbReference type="Pfam" id="PF12833">
    <property type="entry name" value="HTH_18"/>
    <property type="match status" value="1"/>
</dbReference>
<dbReference type="PROSITE" id="PS01124">
    <property type="entry name" value="HTH_ARAC_FAMILY_2"/>
    <property type="match status" value="1"/>
</dbReference>
<dbReference type="GO" id="GO:0003700">
    <property type="term" value="F:DNA-binding transcription factor activity"/>
    <property type="evidence" value="ECO:0007669"/>
    <property type="project" value="InterPro"/>
</dbReference>
<dbReference type="InterPro" id="IPR003313">
    <property type="entry name" value="AraC-bd"/>
</dbReference>
<protein>
    <submittedName>
        <fullName evidence="3">HTH-type transcriptional activator RhaR</fullName>
    </submittedName>
</protein>
<dbReference type="Proteomes" id="UP000693672">
    <property type="component" value="Unassembled WGS sequence"/>
</dbReference>
<evidence type="ECO:0000256" key="1">
    <source>
        <dbReference type="ARBA" id="ARBA00023125"/>
    </source>
</evidence>
<proteinExistence type="predicted"/>
<evidence type="ECO:0000313" key="4">
    <source>
        <dbReference type="Proteomes" id="UP000693672"/>
    </source>
</evidence>
<dbReference type="AlphaFoldDB" id="A0A916K2E8"/>
<keyword evidence="1" id="KW-0238">DNA-binding</keyword>
<sequence>MCNRKGEYGMEIPYRRDYDDLDLRVQMGHLQINVWYIRFVPASMRTNKKHAHGGYELHFIPYGYGQLIAEGNHYRITPNTFYLTGPLVYHEQTTDADNPLAECCINFDITVTKKRNDDNEFLRIETDALIETLSSTRFWFGEDAYGSIGLFQRIMDELDNRLVGYYHNIRSYVSQIIVNAVRSYRGENKADYALPRKTLNEKREHLLDALMNREPSDLSLEQMASALKVSKRHLHRLMKKQFHMTFKQKLSQEKLEIAKKLLTETQLTVDEVARTAEYSSSSYFCKKFKALTGMSPTAYRKTAMRE</sequence>
<dbReference type="EMBL" id="CAJVAS010000009">
    <property type="protein sequence ID" value="CAG7623946.1"/>
    <property type="molecule type" value="Genomic_DNA"/>
</dbReference>
<evidence type="ECO:0000313" key="3">
    <source>
        <dbReference type="EMBL" id="CAG7623946.1"/>
    </source>
</evidence>
<dbReference type="GO" id="GO:0043565">
    <property type="term" value="F:sequence-specific DNA binding"/>
    <property type="evidence" value="ECO:0007669"/>
    <property type="project" value="InterPro"/>
</dbReference>
<dbReference type="SMART" id="SM00342">
    <property type="entry name" value="HTH_ARAC"/>
    <property type="match status" value="1"/>
</dbReference>
<dbReference type="Pfam" id="PF02311">
    <property type="entry name" value="AraC_binding"/>
    <property type="match status" value="1"/>
</dbReference>
<feature type="domain" description="HTH araC/xylS-type" evidence="2">
    <location>
        <begin position="201"/>
        <end position="302"/>
    </location>
</feature>
<evidence type="ECO:0000259" key="2">
    <source>
        <dbReference type="PROSITE" id="PS01124"/>
    </source>
</evidence>
<dbReference type="PANTHER" id="PTHR43280:SF2">
    <property type="entry name" value="HTH-TYPE TRANSCRIPTIONAL REGULATOR EXSA"/>
    <property type="match status" value="1"/>
</dbReference>
<dbReference type="PANTHER" id="PTHR43280">
    <property type="entry name" value="ARAC-FAMILY TRANSCRIPTIONAL REGULATOR"/>
    <property type="match status" value="1"/>
</dbReference>
<reference evidence="3" key="1">
    <citation type="submission" date="2021-06" db="EMBL/GenBank/DDBJ databases">
        <authorList>
            <person name="Criscuolo A."/>
        </authorList>
    </citation>
    <scope>NUCLEOTIDE SEQUENCE</scope>
    <source>
        <strain evidence="3">CIP111600</strain>
    </source>
</reference>